<dbReference type="EMBL" id="VOFY01000022">
    <property type="protein sequence ID" value="KAA8580843.1"/>
    <property type="molecule type" value="Genomic_DNA"/>
</dbReference>
<comment type="caution">
    <text evidence="12">The sequence shown here is derived from an EMBL/GenBank/DDBJ whole genome shotgun (WGS) entry which is preliminary data.</text>
</comment>
<evidence type="ECO:0000256" key="9">
    <source>
        <dbReference type="SAM" id="MobiDB-lite"/>
    </source>
</evidence>
<dbReference type="InterPro" id="IPR009057">
    <property type="entry name" value="Homeodomain-like_sf"/>
</dbReference>
<evidence type="ECO:0000256" key="7">
    <source>
        <dbReference type="PROSITE-ProRule" id="PRU00108"/>
    </source>
</evidence>
<dbReference type="CDD" id="cd00086">
    <property type="entry name" value="homeodomain"/>
    <property type="match status" value="1"/>
</dbReference>
<dbReference type="PROSITE" id="PS50071">
    <property type="entry name" value="HOMEOBOX_2"/>
    <property type="match status" value="1"/>
</dbReference>
<gene>
    <name evidence="12" type="ORF">FQN60_013801</name>
</gene>
<name>A0A5J5CJE3_9PERO</name>
<dbReference type="GO" id="GO:0000981">
    <property type="term" value="F:DNA-binding transcription factor activity, RNA polymerase II-specific"/>
    <property type="evidence" value="ECO:0007669"/>
    <property type="project" value="InterPro"/>
</dbReference>
<feature type="region of interest" description="Disordered" evidence="9">
    <location>
        <begin position="1"/>
        <end position="27"/>
    </location>
</feature>
<dbReference type="SUPFAM" id="SSF46689">
    <property type="entry name" value="Homeodomain-like"/>
    <property type="match status" value="1"/>
</dbReference>
<protein>
    <recommendedName>
        <fullName evidence="14">Homeobox domain-containing protein</fullName>
    </recommendedName>
</protein>
<evidence type="ECO:0000313" key="13">
    <source>
        <dbReference type="Proteomes" id="UP000327493"/>
    </source>
</evidence>
<organism evidence="12 13">
    <name type="scientific">Etheostoma spectabile</name>
    <name type="common">orangethroat darter</name>
    <dbReference type="NCBI Taxonomy" id="54343"/>
    <lineage>
        <taxon>Eukaryota</taxon>
        <taxon>Metazoa</taxon>
        <taxon>Chordata</taxon>
        <taxon>Craniata</taxon>
        <taxon>Vertebrata</taxon>
        <taxon>Euteleostomi</taxon>
        <taxon>Actinopterygii</taxon>
        <taxon>Neopterygii</taxon>
        <taxon>Teleostei</taxon>
        <taxon>Neoteleostei</taxon>
        <taxon>Acanthomorphata</taxon>
        <taxon>Eupercaria</taxon>
        <taxon>Perciformes</taxon>
        <taxon>Percoidei</taxon>
        <taxon>Percidae</taxon>
        <taxon>Etheostomatinae</taxon>
        <taxon>Etheostoma</taxon>
    </lineage>
</organism>
<feature type="domain" description="Homeobox" evidence="10">
    <location>
        <begin position="205"/>
        <end position="232"/>
    </location>
</feature>
<evidence type="ECO:0000256" key="4">
    <source>
        <dbReference type="ARBA" id="ARBA00023125"/>
    </source>
</evidence>
<evidence type="ECO:0000259" key="11">
    <source>
        <dbReference type="PROSITE" id="PS50803"/>
    </source>
</evidence>
<sequence length="418" mass="44194">MNRSVDMSGQFEEDIHDRGERKSSKSPTLLSSYCIDSILGRRSPCKVRLIGAQSLTGLPGRGELDKTADRPTKDPLSLSSDMHLPPKLRRLYGAGGKYLHDHAETLDRDSLKISQAPPVSISRSKSYRENASLSRGEGDQSPGEGSEDGSLGLVELDPLKFEEDAGKEEESCGDVAALSPKDEERESLNAGDGDVRDGEDSVCLEELAMRLDLTEARVQVWFQNRRAKWRKREKAGVQAHPSGLPFPGPLAAGHPLSHYLDGGHFPPHHHPALESAWTAAAAAAAAFPGLAPPPHNGAAPPLATPLGLGTFLGTAAMFRHPAFIGPTFGRLFSSMGPLSSASTAAALLRQPAPPVENPSHAGPILPDPSSSSSAPSSAAAADRRASSIAALRLKAKEHSAQLTQLNILPNGAAGKEVC</sequence>
<evidence type="ECO:0000256" key="8">
    <source>
        <dbReference type="RuleBase" id="RU000682"/>
    </source>
</evidence>
<feature type="compositionally biased region" description="Polar residues" evidence="9">
    <location>
        <begin position="121"/>
        <end position="133"/>
    </location>
</feature>
<feature type="region of interest" description="Disordered" evidence="9">
    <location>
        <begin position="56"/>
        <end position="83"/>
    </location>
</feature>
<dbReference type="InterPro" id="IPR003654">
    <property type="entry name" value="OAR_dom"/>
</dbReference>
<dbReference type="GO" id="GO:0000977">
    <property type="term" value="F:RNA polymerase II transcription regulatory region sequence-specific DNA binding"/>
    <property type="evidence" value="ECO:0007669"/>
    <property type="project" value="TreeGrafter"/>
</dbReference>
<dbReference type="Pfam" id="PF03826">
    <property type="entry name" value="OAR"/>
    <property type="match status" value="1"/>
</dbReference>
<keyword evidence="4 7" id="KW-0238">DNA-binding</keyword>
<comment type="subcellular location">
    <subcellularLocation>
        <location evidence="2 7 8">Nucleus</location>
    </subcellularLocation>
</comment>
<evidence type="ECO:0000256" key="5">
    <source>
        <dbReference type="ARBA" id="ARBA00023155"/>
    </source>
</evidence>
<feature type="region of interest" description="Disordered" evidence="9">
    <location>
        <begin position="109"/>
        <end position="151"/>
    </location>
</feature>
<evidence type="ECO:0000256" key="1">
    <source>
        <dbReference type="ARBA" id="ARBA00003263"/>
    </source>
</evidence>
<dbReference type="Proteomes" id="UP000327493">
    <property type="component" value="Chromosome 22"/>
</dbReference>
<dbReference type="PANTHER" id="PTHR24329">
    <property type="entry name" value="HOMEOBOX PROTEIN ARISTALESS"/>
    <property type="match status" value="1"/>
</dbReference>
<dbReference type="InterPro" id="IPR001356">
    <property type="entry name" value="HD"/>
</dbReference>
<feature type="region of interest" description="Disordered" evidence="9">
    <location>
        <begin position="352"/>
        <end position="381"/>
    </location>
</feature>
<feature type="region of interest" description="Disordered" evidence="9">
    <location>
        <begin position="164"/>
        <end position="198"/>
    </location>
</feature>
<feature type="domain" description="OAR" evidence="11">
    <location>
        <begin position="386"/>
        <end position="399"/>
    </location>
</feature>
<dbReference type="AlphaFoldDB" id="A0A5J5CJE3"/>
<proteinExistence type="predicted"/>
<reference evidence="12 13" key="1">
    <citation type="submission" date="2019-08" db="EMBL/GenBank/DDBJ databases">
        <title>A chromosome-level genome assembly, high-density linkage maps, and genome scans reveal the genomic architecture of hybrid incompatibilities underlying speciation via character displacement in darters (Percidae: Etheostominae).</title>
        <authorList>
            <person name="Moran R.L."/>
            <person name="Catchen J.M."/>
            <person name="Fuller R.C."/>
        </authorList>
    </citation>
    <scope>NUCLEOTIDE SEQUENCE [LARGE SCALE GENOMIC DNA]</scope>
    <source>
        <strain evidence="12">EspeVRDwgs_2016</strain>
        <tissue evidence="12">Muscle</tissue>
    </source>
</reference>
<evidence type="ECO:0000256" key="2">
    <source>
        <dbReference type="ARBA" id="ARBA00004123"/>
    </source>
</evidence>
<dbReference type="PANTHER" id="PTHR24329:SF337">
    <property type="entry name" value="ARISTALESS RELATED HOMEOBOX"/>
    <property type="match status" value="1"/>
</dbReference>
<dbReference type="SMART" id="SM00389">
    <property type="entry name" value="HOX"/>
    <property type="match status" value="1"/>
</dbReference>
<evidence type="ECO:0000259" key="10">
    <source>
        <dbReference type="PROSITE" id="PS50071"/>
    </source>
</evidence>
<comment type="function">
    <text evidence="1">Sequence-specific transcription factor which is part of a developmental regulatory system that provides cells with specific positional identities on the anterior-posterior axis.</text>
</comment>
<accession>A0A5J5CJE3</accession>
<dbReference type="InterPro" id="IPR050649">
    <property type="entry name" value="Paired_Homeobox_TFs"/>
</dbReference>
<dbReference type="Pfam" id="PF00046">
    <property type="entry name" value="Homeodomain"/>
    <property type="match status" value="1"/>
</dbReference>
<feature type="compositionally biased region" description="Low complexity" evidence="9">
    <location>
        <begin position="367"/>
        <end position="381"/>
    </location>
</feature>
<dbReference type="PROSITE" id="PS50803">
    <property type="entry name" value="OAR"/>
    <property type="match status" value="1"/>
</dbReference>
<dbReference type="Gene3D" id="1.10.10.60">
    <property type="entry name" value="Homeodomain-like"/>
    <property type="match status" value="1"/>
</dbReference>
<evidence type="ECO:0008006" key="14">
    <source>
        <dbReference type="Google" id="ProtNLM"/>
    </source>
</evidence>
<keyword evidence="3" id="KW-0217">Developmental protein</keyword>
<feature type="DNA-binding region" description="Homeobox" evidence="7">
    <location>
        <begin position="207"/>
        <end position="233"/>
    </location>
</feature>
<feature type="compositionally biased region" description="Basic and acidic residues" evidence="9">
    <location>
        <begin position="180"/>
        <end position="198"/>
    </location>
</feature>
<keyword evidence="5 7" id="KW-0371">Homeobox</keyword>
<keyword evidence="13" id="KW-1185">Reference proteome</keyword>
<evidence type="ECO:0000313" key="12">
    <source>
        <dbReference type="EMBL" id="KAA8580843.1"/>
    </source>
</evidence>
<feature type="compositionally biased region" description="Basic and acidic residues" evidence="9">
    <location>
        <begin position="13"/>
        <end position="23"/>
    </location>
</feature>
<keyword evidence="6 7" id="KW-0539">Nucleus</keyword>
<dbReference type="InterPro" id="IPR017970">
    <property type="entry name" value="Homeobox_CS"/>
</dbReference>
<dbReference type="PROSITE" id="PS00027">
    <property type="entry name" value="HOMEOBOX_1"/>
    <property type="match status" value="1"/>
</dbReference>
<feature type="compositionally biased region" description="Basic and acidic residues" evidence="9">
    <location>
        <begin position="62"/>
        <end position="73"/>
    </location>
</feature>
<evidence type="ECO:0000256" key="6">
    <source>
        <dbReference type="ARBA" id="ARBA00023242"/>
    </source>
</evidence>
<evidence type="ECO:0000256" key="3">
    <source>
        <dbReference type="ARBA" id="ARBA00022473"/>
    </source>
</evidence>
<dbReference type="GO" id="GO:0005634">
    <property type="term" value="C:nucleus"/>
    <property type="evidence" value="ECO:0007669"/>
    <property type="project" value="UniProtKB-SubCell"/>
</dbReference>